<proteinExistence type="predicted"/>
<name>A0A1M5Y717_9BRAD</name>
<protein>
    <submittedName>
        <fullName evidence="2">Uncharacterized protein</fullName>
    </submittedName>
</protein>
<dbReference type="EMBL" id="LT670817">
    <property type="protein sequence ID" value="SHI07766.1"/>
    <property type="molecule type" value="Genomic_DNA"/>
</dbReference>
<feature type="region of interest" description="Disordered" evidence="1">
    <location>
        <begin position="25"/>
        <end position="52"/>
    </location>
</feature>
<evidence type="ECO:0000256" key="1">
    <source>
        <dbReference type="SAM" id="MobiDB-lite"/>
    </source>
</evidence>
<gene>
    <name evidence="2" type="ORF">SAMN05443248_7986</name>
</gene>
<evidence type="ECO:0000313" key="3">
    <source>
        <dbReference type="Proteomes" id="UP000189796"/>
    </source>
</evidence>
<reference evidence="2 3" key="1">
    <citation type="submission" date="2016-11" db="EMBL/GenBank/DDBJ databases">
        <authorList>
            <person name="Jaros S."/>
            <person name="Januszkiewicz K."/>
            <person name="Wedrychowicz H."/>
        </authorList>
    </citation>
    <scope>NUCLEOTIDE SEQUENCE [LARGE SCALE GENOMIC DNA]</scope>
    <source>
        <strain evidence="2 3">GAS138</strain>
    </source>
</reference>
<dbReference type="Proteomes" id="UP000189796">
    <property type="component" value="Chromosome I"/>
</dbReference>
<sequence length="52" mass="5451">MQHDKGLAQVHQGDARHPLSATITRLIGRASDGGSEGMASRDPADVKPQNGD</sequence>
<organism evidence="2 3">
    <name type="scientific">Bradyrhizobium erythrophlei</name>
    <dbReference type="NCBI Taxonomy" id="1437360"/>
    <lineage>
        <taxon>Bacteria</taxon>
        <taxon>Pseudomonadati</taxon>
        <taxon>Pseudomonadota</taxon>
        <taxon>Alphaproteobacteria</taxon>
        <taxon>Hyphomicrobiales</taxon>
        <taxon>Nitrobacteraceae</taxon>
        <taxon>Bradyrhizobium</taxon>
    </lineage>
</organism>
<evidence type="ECO:0000313" key="2">
    <source>
        <dbReference type="EMBL" id="SHI07766.1"/>
    </source>
</evidence>
<dbReference type="AlphaFoldDB" id="A0A1M5Y717"/>
<accession>A0A1M5Y717</accession>